<evidence type="ECO:0000256" key="2">
    <source>
        <dbReference type="ARBA" id="ARBA00023002"/>
    </source>
</evidence>
<dbReference type="GO" id="GO:0046872">
    <property type="term" value="F:metal ion binding"/>
    <property type="evidence" value="ECO:0007669"/>
    <property type="project" value="UniProtKB-KW"/>
</dbReference>
<dbReference type="GO" id="GO:0016491">
    <property type="term" value="F:oxidoreductase activity"/>
    <property type="evidence" value="ECO:0007669"/>
    <property type="project" value="UniProtKB-KW"/>
</dbReference>
<dbReference type="eggNOG" id="COG1908">
    <property type="taxonomic scope" value="Bacteria"/>
</dbReference>
<organism evidence="6">
    <name type="scientific">Geobacter sp. (strain M21)</name>
    <dbReference type="NCBI Taxonomy" id="443144"/>
    <lineage>
        <taxon>Bacteria</taxon>
        <taxon>Pseudomonadati</taxon>
        <taxon>Thermodesulfobacteriota</taxon>
        <taxon>Desulfuromonadia</taxon>
        <taxon>Geobacterales</taxon>
        <taxon>Geobacteraceae</taxon>
        <taxon>Geobacter</taxon>
    </lineage>
</organism>
<dbReference type="HOGENOM" id="CLU_095272_1_0_7"/>
<proteinExistence type="predicted"/>
<dbReference type="STRING" id="443144.GM21_0028"/>
<gene>
    <name evidence="6" type="ordered locus">GM21_0028</name>
</gene>
<dbReference type="EMBL" id="CP001661">
    <property type="protein sequence ID" value="ACT16115.1"/>
    <property type="molecule type" value="Genomic_DNA"/>
</dbReference>
<reference evidence="6" key="1">
    <citation type="submission" date="2009-07" db="EMBL/GenBank/DDBJ databases">
        <title>Complete sequence of Geobacter sp. M21.</title>
        <authorList>
            <consortium name="US DOE Joint Genome Institute"/>
            <person name="Lucas S."/>
            <person name="Copeland A."/>
            <person name="Lapidus A."/>
            <person name="Glavina del Rio T."/>
            <person name="Dalin E."/>
            <person name="Tice H."/>
            <person name="Bruce D."/>
            <person name="Goodwin L."/>
            <person name="Pitluck S."/>
            <person name="Saunders E."/>
            <person name="Brettin T."/>
            <person name="Detter J.C."/>
            <person name="Han C."/>
            <person name="Larimer F."/>
            <person name="Land M."/>
            <person name="Hauser L."/>
            <person name="Kyrpides N."/>
            <person name="Ovchinnikova G."/>
            <person name="Lovley D."/>
        </authorList>
    </citation>
    <scope>NUCLEOTIDE SEQUENCE [LARGE SCALE GENOMIC DNA]</scope>
    <source>
        <strain evidence="6">M21</strain>
    </source>
</reference>
<evidence type="ECO:0000256" key="3">
    <source>
        <dbReference type="ARBA" id="ARBA00023004"/>
    </source>
</evidence>
<evidence type="ECO:0000313" key="6">
    <source>
        <dbReference type="EMBL" id="ACT16115.1"/>
    </source>
</evidence>
<accession>C6E7T2</accession>
<evidence type="ECO:0000259" key="5">
    <source>
        <dbReference type="Pfam" id="PF02662"/>
    </source>
</evidence>
<dbReference type="KEGG" id="gem:GM21_0028"/>
<dbReference type="InterPro" id="IPR003813">
    <property type="entry name" value="MvhD/FlpD"/>
</dbReference>
<keyword evidence="1" id="KW-0479">Metal-binding</keyword>
<dbReference type="OrthoDB" id="9785566at2"/>
<evidence type="ECO:0000256" key="1">
    <source>
        <dbReference type="ARBA" id="ARBA00022723"/>
    </source>
</evidence>
<keyword evidence="3" id="KW-0408">Iron</keyword>
<protein>
    <submittedName>
        <fullName evidence="6">Methyl-viologen-reducing hydrogenase delta subunit</fullName>
    </submittedName>
</protein>
<keyword evidence="2" id="KW-0560">Oxidoreductase</keyword>
<evidence type="ECO:0000256" key="4">
    <source>
        <dbReference type="ARBA" id="ARBA00023014"/>
    </source>
</evidence>
<sequence length="193" mass="21417">MHDFEPKIVAFVCTWCTYAGADLAGTSRMQYPANVRVLKFPCTGRIDPVFILRAFQKGADGVLVSGCHPGDCHYMAGNFHARRRFAAFRALLDFVGVDLNRLQFSWVSAAEGGKWVEVVTELTERVRSMGPMLEFKSLEHEELWSTFAEATADKSTTFAEATADKSTTFAEATADKSTVLNTPELKEAYDSIK</sequence>
<keyword evidence="4" id="KW-0411">Iron-sulfur</keyword>
<name>C6E7T2_GEOSM</name>
<dbReference type="AlphaFoldDB" id="C6E7T2"/>
<feature type="domain" description="F420-non-reducing hydrogenase iron-sulfur subunit D" evidence="5">
    <location>
        <begin position="8"/>
        <end position="130"/>
    </location>
</feature>
<dbReference type="GO" id="GO:0051536">
    <property type="term" value="F:iron-sulfur cluster binding"/>
    <property type="evidence" value="ECO:0007669"/>
    <property type="project" value="UniProtKB-KW"/>
</dbReference>
<dbReference type="Pfam" id="PF02662">
    <property type="entry name" value="FlpD"/>
    <property type="match status" value="1"/>
</dbReference>